<reference evidence="2 3" key="1">
    <citation type="journal article" date="2017" name="Curr. Biol.">
        <title>Genome architecture and evolution of a unichromosomal asexual nematode.</title>
        <authorList>
            <person name="Fradin H."/>
            <person name="Zegar C."/>
            <person name="Gutwein M."/>
            <person name="Lucas J."/>
            <person name="Kovtun M."/>
            <person name="Corcoran D."/>
            <person name="Baugh L.R."/>
            <person name="Kiontke K."/>
            <person name="Gunsalus K."/>
            <person name="Fitch D.H."/>
            <person name="Piano F."/>
        </authorList>
    </citation>
    <scope>NUCLEOTIDE SEQUENCE [LARGE SCALE GENOMIC DNA]</scope>
    <source>
        <strain evidence="2">PF1309</strain>
    </source>
</reference>
<accession>A0A2A2KU75</accession>
<dbReference type="Proteomes" id="UP000218231">
    <property type="component" value="Unassembled WGS sequence"/>
</dbReference>
<comment type="caution">
    <text evidence="2">The sequence shown here is derived from an EMBL/GenBank/DDBJ whole genome shotgun (WGS) entry which is preliminary data.</text>
</comment>
<name>A0A2A2KU75_9BILA</name>
<gene>
    <name evidence="2" type="ORF">WR25_16176</name>
</gene>
<dbReference type="EMBL" id="LIAE01007706">
    <property type="protein sequence ID" value="PAV77407.1"/>
    <property type="molecule type" value="Genomic_DNA"/>
</dbReference>
<proteinExistence type="predicted"/>
<protein>
    <recommendedName>
        <fullName evidence="4">Fatty-acid and retinol-binding protein 1</fullName>
    </recommendedName>
</protein>
<evidence type="ECO:0008006" key="4">
    <source>
        <dbReference type="Google" id="ProtNLM"/>
    </source>
</evidence>
<feature type="chain" id="PRO_5012471775" description="Fatty-acid and retinol-binding protein 1" evidence="1">
    <location>
        <begin position="18"/>
        <end position="208"/>
    </location>
</feature>
<evidence type="ECO:0000313" key="2">
    <source>
        <dbReference type="EMBL" id="PAV77407.1"/>
    </source>
</evidence>
<keyword evidence="1" id="KW-0732">Signal</keyword>
<evidence type="ECO:0000256" key="1">
    <source>
        <dbReference type="SAM" id="SignalP"/>
    </source>
</evidence>
<evidence type="ECO:0000313" key="3">
    <source>
        <dbReference type="Proteomes" id="UP000218231"/>
    </source>
</evidence>
<keyword evidence="3" id="KW-1185">Reference proteome</keyword>
<feature type="signal peptide" evidence="1">
    <location>
        <begin position="1"/>
        <end position="17"/>
    </location>
</feature>
<organism evidence="2 3">
    <name type="scientific">Diploscapter pachys</name>
    <dbReference type="NCBI Taxonomy" id="2018661"/>
    <lineage>
        <taxon>Eukaryota</taxon>
        <taxon>Metazoa</taxon>
        <taxon>Ecdysozoa</taxon>
        <taxon>Nematoda</taxon>
        <taxon>Chromadorea</taxon>
        <taxon>Rhabditida</taxon>
        <taxon>Rhabditina</taxon>
        <taxon>Rhabditomorpha</taxon>
        <taxon>Rhabditoidea</taxon>
        <taxon>Rhabditidae</taxon>
        <taxon>Diploscapter</taxon>
    </lineage>
</organism>
<dbReference type="AlphaFoldDB" id="A0A2A2KU75"/>
<sequence length="208" mass="23154">MLALVTLIVSILATTTAAPATNSENADMLKLKGLFDLIADKEPRLKALSDEDKSAIRKLAEITFDLKTSADEKMKLIDEIPETKKLVAENRDLVKDVVEGQQKVLDVYEKEILPTLKSEKTKEAIESFINVLKNMAYKVATEGKESFMEMMNNHIDKYGKGLDKAATTTEIEGTLAKIYAKKDEVGLVGVSKKLFDKVHYIPFAVMII</sequence>